<keyword evidence="10" id="KW-0472">Membrane</keyword>
<evidence type="ECO:0000256" key="9">
    <source>
        <dbReference type="RuleBase" id="RU000461"/>
    </source>
</evidence>
<keyword evidence="5 9" id="KW-0560">Oxidoreductase</keyword>
<protein>
    <submittedName>
        <fullName evidence="11">Cytochrome P450</fullName>
    </submittedName>
</protein>
<organism evidence="11 12">
    <name type="scientific">Aspergillus transmontanensis</name>
    <dbReference type="NCBI Taxonomy" id="1034304"/>
    <lineage>
        <taxon>Eukaryota</taxon>
        <taxon>Fungi</taxon>
        <taxon>Dikarya</taxon>
        <taxon>Ascomycota</taxon>
        <taxon>Pezizomycotina</taxon>
        <taxon>Eurotiomycetes</taxon>
        <taxon>Eurotiomycetidae</taxon>
        <taxon>Eurotiales</taxon>
        <taxon>Aspergillaceae</taxon>
        <taxon>Aspergillus</taxon>
        <taxon>Aspergillus subgen. Circumdati</taxon>
    </lineage>
</organism>
<comment type="cofactor">
    <cofactor evidence="1 8">
        <name>heme</name>
        <dbReference type="ChEBI" id="CHEBI:30413"/>
    </cofactor>
</comment>
<dbReference type="PROSITE" id="PS00086">
    <property type="entry name" value="CYTOCHROME_P450"/>
    <property type="match status" value="1"/>
</dbReference>
<dbReference type="SUPFAM" id="SSF48264">
    <property type="entry name" value="Cytochrome P450"/>
    <property type="match status" value="1"/>
</dbReference>
<dbReference type="InterPro" id="IPR017972">
    <property type="entry name" value="Cyt_P450_CS"/>
</dbReference>
<keyword evidence="6 8" id="KW-0408">Iron</keyword>
<keyword evidence="10" id="KW-1133">Transmembrane helix</keyword>
<evidence type="ECO:0000256" key="1">
    <source>
        <dbReference type="ARBA" id="ARBA00001971"/>
    </source>
</evidence>
<dbReference type="EMBL" id="ML738380">
    <property type="protein sequence ID" value="KAE8308643.1"/>
    <property type="molecule type" value="Genomic_DNA"/>
</dbReference>
<evidence type="ECO:0000256" key="8">
    <source>
        <dbReference type="PIRSR" id="PIRSR602401-1"/>
    </source>
</evidence>
<dbReference type="Gene3D" id="1.10.630.10">
    <property type="entry name" value="Cytochrome P450"/>
    <property type="match status" value="1"/>
</dbReference>
<evidence type="ECO:0000256" key="4">
    <source>
        <dbReference type="ARBA" id="ARBA00022723"/>
    </source>
</evidence>
<dbReference type="Pfam" id="PF00067">
    <property type="entry name" value="p450"/>
    <property type="match status" value="1"/>
</dbReference>
<evidence type="ECO:0000256" key="10">
    <source>
        <dbReference type="SAM" id="Phobius"/>
    </source>
</evidence>
<evidence type="ECO:0000256" key="7">
    <source>
        <dbReference type="ARBA" id="ARBA00023033"/>
    </source>
</evidence>
<keyword evidence="12" id="KW-1185">Reference proteome</keyword>
<dbReference type="GO" id="GO:0005506">
    <property type="term" value="F:iron ion binding"/>
    <property type="evidence" value="ECO:0007669"/>
    <property type="project" value="InterPro"/>
</dbReference>
<keyword evidence="10" id="KW-0812">Transmembrane</keyword>
<dbReference type="InterPro" id="IPR001128">
    <property type="entry name" value="Cyt_P450"/>
</dbReference>
<dbReference type="Proteomes" id="UP000325433">
    <property type="component" value="Unassembled WGS sequence"/>
</dbReference>
<dbReference type="GO" id="GO:0016705">
    <property type="term" value="F:oxidoreductase activity, acting on paired donors, with incorporation or reduction of molecular oxygen"/>
    <property type="evidence" value="ECO:0007669"/>
    <property type="project" value="InterPro"/>
</dbReference>
<feature type="binding site" description="axial binding residue" evidence="8">
    <location>
        <position position="234"/>
    </location>
    <ligand>
        <name>heme</name>
        <dbReference type="ChEBI" id="CHEBI:30413"/>
    </ligand>
    <ligandPart>
        <name>Fe</name>
        <dbReference type="ChEBI" id="CHEBI:18248"/>
    </ligandPart>
</feature>
<feature type="transmembrane region" description="Helical" evidence="10">
    <location>
        <begin position="16"/>
        <end position="35"/>
    </location>
</feature>
<name>A0A5N6VJQ5_9EURO</name>
<evidence type="ECO:0000256" key="6">
    <source>
        <dbReference type="ARBA" id="ARBA00023004"/>
    </source>
</evidence>
<sequence length="307" mass="34125">MSQFFTVLKIDLSMKYYFGVALAVAGLTFCLYQMFFHPLAKYPSPTLAKFTAARAAYYAWKGDVHLDIWLCHKKYEIRSEAMLLTIAGNDTTSTTLGAALFYLGKNLHAYEKLAGEIRSKFRVVDEIGQDKTLRNCHYLHGCIYESLRMSPPVGSSMWREVGPGGTSIDGEYIPCGYGVGTGIYSIHHNAEYFPRPHDFIPERWLSEKDGFICKEQADIASAAYIPFSAGTRACLGRHLAITELLATIAALVLLYDFRISHTGNGELGSGHALGRNGRTNPGEFQLYDRVTSGKKGPILQLRSRKGN</sequence>
<dbReference type="AlphaFoldDB" id="A0A5N6VJQ5"/>
<dbReference type="PANTHER" id="PTHR24305:SF237">
    <property type="entry name" value="CYTOCHROME P450 MONOOXYGENASE ATNE-RELATED"/>
    <property type="match status" value="1"/>
</dbReference>
<dbReference type="PRINTS" id="PR00463">
    <property type="entry name" value="EP450I"/>
</dbReference>
<keyword evidence="3 8" id="KW-0349">Heme</keyword>
<dbReference type="InterPro" id="IPR002401">
    <property type="entry name" value="Cyt_P450_E_grp-I"/>
</dbReference>
<evidence type="ECO:0000313" key="11">
    <source>
        <dbReference type="EMBL" id="KAE8308643.1"/>
    </source>
</evidence>
<evidence type="ECO:0000256" key="3">
    <source>
        <dbReference type="ARBA" id="ARBA00022617"/>
    </source>
</evidence>
<gene>
    <name evidence="11" type="ORF">BDV41DRAFT_581206</name>
</gene>
<accession>A0A5N6VJQ5</accession>
<keyword evidence="7 9" id="KW-0503">Monooxygenase</keyword>
<proteinExistence type="inferred from homology"/>
<evidence type="ECO:0000256" key="2">
    <source>
        <dbReference type="ARBA" id="ARBA00010617"/>
    </source>
</evidence>
<keyword evidence="4 8" id="KW-0479">Metal-binding</keyword>
<dbReference type="GO" id="GO:0020037">
    <property type="term" value="F:heme binding"/>
    <property type="evidence" value="ECO:0007669"/>
    <property type="project" value="InterPro"/>
</dbReference>
<reference evidence="12" key="1">
    <citation type="submission" date="2019-04" db="EMBL/GenBank/DDBJ databases">
        <title>Friends and foes A comparative genomics studyof 23 Aspergillus species from section Flavi.</title>
        <authorList>
            <consortium name="DOE Joint Genome Institute"/>
            <person name="Kjaerbolling I."/>
            <person name="Vesth T."/>
            <person name="Frisvad J.C."/>
            <person name="Nybo J.L."/>
            <person name="Theobald S."/>
            <person name="Kildgaard S."/>
            <person name="Isbrandt T."/>
            <person name="Kuo A."/>
            <person name="Sato A."/>
            <person name="Lyhne E.K."/>
            <person name="Kogle M.E."/>
            <person name="Wiebenga A."/>
            <person name="Kun R.S."/>
            <person name="Lubbers R.J."/>
            <person name="Makela M.R."/>
            <person name="Barry K."/>
            <person name="Chovatia M."/>
            <person name="Clum A."/>
            <person name="Daum C."/>
            <person name="Haridas S."/>
            <person name="He G."/>
            <person name="LaButti K."/>
            <person name="Lipzen A."/>
            <person name="Mondo S."/>
            <person name="Riley R."/>
            <person name="Salamov A."/>
            <person name="Simmons B.A."/>
            <person name="Magnuson J.K."/>
            <person name="Henrissat B."/>
            <person name="Mortensen U.H."/>
            <person name="Larsen T.O."/>
            <person name="Devries R.P."/>
            <person name="Grigoriev I.V."/>
            <person name="Machida M."/>
            <person name="Baker S.E."/>
            <person name="Andersen M.R."/>
        </authorList>
    </citation>
    <scope>NUCLEOTIDE SEQUENCE [LARGE SCALE GENOMIC DNA]</scope>
    <source>
        <strain evidence="12">CBS 130015</strain>
    </source>
</reference>
<dbReference type="GO" id="GO:0004497">
    <property type="term" value="F:monooxygenase activity"/>
    <property type="evidence" value="ECO:0007669"/>
    <property type="project" value="UniProtKB-KW"/>
</dbReference>
<dbReference type="PRINTS" id="PR00385">
    <property type="entry name" value="P450"/>
</dbReference>
<evidence type="ECO:0000256" key="5">
    <source>
        <dbReference type="ARBA" id="ARBA00023002"/>
    </source>
</evidence>
<dbReference type="InterPro" id="IPR050121">
    <property type="entry name" value="Cytochrome_P450_monoxygenase"/>
</dbReference>
<evidence type="ECO:0000313" key="12">
    <source>
        <dbReference type="Proteomes" id="UP000325433"/>
    </source>
</evidence>
<dbReference type="InterPro" id="IPR036396">
    <property type="entry name" value="Cyt_P450_sf"/>
</dbReference>
<dbReference type="PANTHER" id="PTHR24305">
    <property type="entry name" value="CYTOCHROME P450"/>
    <property type="match status" value="1"/>
</dbReference>
<comment type="similarity">
    <text evidence="2 9">Belongs to the cytochrome P450 family.</text>
</comment>